<protein>
    <submittedName>
        <fullName evidence="2">Uncharacterized protein</fullName>
    </submittedName>
</protein>
<sequence length="287" mass="32225">MSYGGSVPVEDRKRPMGRSRVQSQSACPCIKLAFASYVHLTSGQKEGDELRRNFDVLEILRKTRFPRVHGPGDVKSPETIIDHEFATQLDLSVKSAIDGSPSFGSYFFNLEALTYWSISDCIPLEAEYHKQFLKLLLKVVSDYGALTASVEDFQWSQNFRELPTIWGKMLWPIPVALASCTRYFEAMTAMRETFAALQNLRVEEKQHLTKLFKVNQIIEVADGHSIVVCEGEIFVPCKLATVASGALLDYEVGGPQISVQTAYGVEVEMENNPYHPSLMVSWTTETI</sequence>
<comment type="caution">
    <text evidence="2">The sequence shown here is derived from an EMBL/GenBank/DDBJ whole genome shotgun (WGS) entry which is preliminary data.</text>
</comment>
<dbReference type="Proteomes" id="UP000541444">
    <property type="component" value="Unassembled WGS sequence"/>
</dbReference>
<dbReference type="GO" id="GO:0051225">
    <property type="term" value="P:spindle assembly"/>
    <property type="evidence" value="ECO:0007669"/>
    <property type="project" value="InterPro"/>
</dbReference>
<reference evidence="2 3" key="1">
    <citation type="journal article" date="2020" name="IScience">
        <title>Genome Sequencing of the Endangered Kingdonia uniflora (Circaeasteraceae, Ranunculales) Reveals Potential Mechanisms of Evolutionary Specialization.</title>
        <authorList>
            <person name="Sun Y."/>
            <person name="Deng T."/>
            <person name="Zhang A."/>
            <person name="Moore M.J."/>
            <person name="Landis J.B."/>
            <person name="Lin N."/>
            <person name="Zhang H."/>
            <person name="Zhang X."/>
            <person name="Huang J."/>
            <person name="Zhang X."/>
            <person name="Sun H."/>
            <person name="Wang H."/>
        </authorList>
    </citation>
    <scope>NUCLEOTIDE SEQUENCE [LARGE SCALE GENOMIC DNA]</scope>
    <source>
        <strain evidence="2">TB1705</strain>
        <tissue evidence="2">Leaf</tissue>
    </source>
</reference>
<dbReference type="OrthoDB" id="785963at2759"/>
<dbReference type="PANTHER" id="PTHR16039:SF1">
    <property type="entry name" value="HAUS AUGMIN-LIKE COMPLEX SUBUNIT 2"/>
    <property type="match status" value="1"/>
</dbReference>
<dbReference type="InterPro" id="IPR028346">
    <property type="entry name" value="HAUS2"/>
</dbReference>
<dbReference type="GO" id="GO:1990498">
    <property type="term" value="C:mitotic spindle microtubule"/>
    <property type="evidence" value="ECO:0007669"/>
    <property type="project" value="TreeGrafter"/>
</dbReference>
<dbReference type="PANTHER" id="PTHR16039">
    <property type="entry name" value="HAUS AUGMIN-LIKE COMPLEX SUBUNIT 2"/>
    <property type="match status" value="1"/>
</dbReference>
<evidence type="ECO:0000313" key="2">
    <source>
        <dbReference type="EMBL" id="KAF6168097.1"/>
    </source>
</evidence>
<feature type="region of interest" description="Disordered" evidence="1">
    <location>
        <begin position="1"/>
        <end position="20"/>
    </location>
</feature>
<dbReference type="GO" id="GO:0031023">
    <property type="term" value="P:microtubule organizing center organization"/>
    <property type="evidence" value="ECO:0007669"/>
    <property type="project" value="InterPro"/>
</dbReference>
<gene>
    <name evidence="2" type="ORF">GIB67_011482</name>
</gene>
<name>A0A7J7NLL6_9MAGN</name>
<dbReference type="AlphaFoldDB" id="A0A7J7NLL6"/>
<evidence type="ECO:0000313" key="3">
    <source>
        <dbReference type="Proteomes" id="UP000541444"/>
    </source>
</evidence>
<dbReference type="Pfam" id="PF15003">
    <property type="entry name" value="HAUS2"/>
    <property type="match status" value="1"/>
</dbReference>
<dbReference type="GO" id="GO:0007020">
    <property type="term" value="P:microtubule nucleation"/>
    <property type="evidence" value="ECO:0007669"/>
    <property type="project" value="TreeGrafter"/>
</dbReference>
<accession>A0A7J7NLL6</accession>
<evidence type="ECO:0000256" key="1">
    <source>
        <dbReference type="SAM" id="MobiDB-lite"/>
    </source>
</evidence>
<organism evidence="2 3">
    <name type="scientific">Kingdonia uniflora</name>
    <dbReference type="NCBI Taxonomy" id="39325"/>
    <lineage>
        <taxon>Eukaryota</taxon>
        <taxon>Viridiplantae</taxon>
        <taxon>Streptophyta</taxon>
        <taxon>Embryophyta</taxon>
        <taxon>Tracheophyta</taxon>
        <taxon>Spermatophyta</taxon>
        <taxon>Magnoliopsida</taxon>
        <taxon>Ranunculales</taxon>
        <taxon>Circaeasteraceae</taxon>
        <taxon>Kingdonia</taxon>
    </lineage>
</organism>
<keyword evidence="3" id="KW-1185">Reference proteome</keyword>
<proteinExistence type="predicted"/>
<dbReference type="EMBL" id="JACGCM010000704">
    <property type="protein sequence ID" value="KAF6168097.1"/>
    <property type="molecule type" value="Genomic_DNA"/>
</dbReference>